<dbReference type="InterPro" id="IPR050092">
    <property type="entry name" value="RNase_H"/>
</dbReference>
<evidence type="ECO:0000256" key="5">
    <source>
        <dbReference type="ARBA" id="ARBA00012180"/>
    </source>
</evidence>
<sequence length="151" mass="17023">MKQVEIFTDGACKGNPGPGGWGALLRMGRNEKELSGSEADTTNNRMEMTAIIRALNALIEPCRVDLYSDSKYVLDGMTKWIDGWQKRGWKTASKKPVRNEDLWHELIEAAKHHEINWHWVKGHNGHVENERVDTLASDAADMALRNARKAG</sequence>
<dbReference type="EC" id="3.1.26.4" evidence="5 11"/>
<feature type="binding site" evidence="11">
    <location>
        <position position="133"/>
    </location>
    <ligand>
        <name>Mg(2+)</name>
        <dbReference type="ChEBI" id="CHEBI:18420"/>
        <label>2</label>
    </ligand>
</feature>
<feature type="binding site" evidence="11">
    <location>
        <position position="69"/>
    </location>
    <ligand>
        <name>Mg(2+)</name>
        <dbReference type="ChEBI" id="CHEBI:18420"/>
        <label>1</label>
    </ligand>
</feature>
<evidence type="ECO:0000256" key="4">
    <source>
        <dbReference type="ARBA" id="ARBA00011245"/>
    </source>
</evidence>
<keyword evidence="10 11" id="KW-0460">Magnesium</keyword>
<dbReference type="Proteomes" id="UP000473531">
    <property type="component" value="Unassembled WGS sequence"/>
</dbReference>
<dbReference type="PROSITE" id="PS50879">
    <property type="entry name" value="RNASE_H_1"/>
    <property type="match status" value="1"/>
</dbReference>
<dbReference type="Pfam" id="PF00075">
    <property type="entry name" value="RNase_H"/>
    <property type="match status" value="1"/>
</dbReference>
<evidence type="ECO:0000256" key="11">
    <source>
        <dbReference type="HAMAP-Rule" id="MF_00042"/>
    </source>
</evidence>
<name>A0A6L7GBJ0_9SPHN</name>
<dbReference type="FunFam" id="3.30.420.10:FF:000089">
    <property type="entry name" value="Ribonuclease H"/>
    <property type="match status" value="1"/>
</dbReference>
<comment type="similarity">
    <text evidence="3 11">Belongs to the RNase H family.</text>
</comment>
<evidence type="ECO:0000313" key="13">
    <source>
        <dbReference type="EMBL" id="MXP13432.1"/>
    </source>
</evidence>
<feature type="binding site" evidence="11">
    <location>
        <position position="9"/>
    </location>
    <ligand>
        <name>Mg(2+)</name>
        <dbReference type="ChEBI" id="CHEBI:18420"/>
        <label>1</label>
    </ligand>
</feature>
<dbReference type="OrthoDB" id="7845843at2"/>
<dbReference type="InterPro" id="IPR036397">
    <property type="entry name" value="RNaseH_sf"/>
</dbReference>
<dbReference type="AlphaFoldDB" id="A0A6L7GBJ0"/>
<keyword evidence="14" id="KW-1185">Reference proteome</keyword>
<evidence type="ECO:0000259" key="12">
    <source>
        <dbReference type="PROSITE" id="PS50879"/>
    </source>
</evidence>
<organism evidence="13 14">
    <name type="scientific">Allopontixanthobacter confluentis</name>
    <dbReference type="NCBI Taxonomy" id="1849021"/>
    <lineage>
        <taxon>Bacteria</taxon>
        <taxon>Pseudomonadati</taxon>
        <taxon>Pseudomonadota</taxon>
        <taxon>Alphaproteobacteria</taxon>
        <taxon>Sphingomonadales</taxon>
        <taxon>Erythrobacteraceae</taxon>
        <taxon>Allopontixanthobacter</taxon>
    </lineage>
</organism>
<dbReference type="CDD" id="cd09278">
    <property type="entry name" value="RNase_HI_prokaryote_like"/>
    <property type="match status" value="1"/>
</dbReference>
<accession>A0A6L7GBJ0</accession>
<dbReference type="Gene3D" id="3.30.420.10">
    <property type="entry name" value="Ribonuclease H-like superfamily/Ribonuclease H"/>
    <property type="match status" value="1"/>
</dbReference>
<evidence type="ECO:0000256" key="8">
    <source>
        <dbReference type="ARBA" id="ARBA00022759"/>
    </source>
</evidence>
<comment type="cofactor">
    <cofactor evidence="11">
        <name>Mg(2+)</name>
        <dbReference type="ChEBI" id="CHEBI:18420"/>
    </cofactor>
    <text evidence="11">Binds 1 Mg(2+) ion per subunit. May bind a second metal ion at a regulatory site, or after substrate binding.</text>
</comment>
<dbReference type="EMBL" id="WTYU01000001">
    <property type="protein sequence ID" value="MXP13432.1"/>
    <property type="molecule type" value="Genomic_DNA"/>
</dbReference>
<evidence type="ECO:0000256" key="9">
    <source>
        <dbReference type="ARBA" id="ARBA00022801"/>
    </source>
</evidence>
<comment type="function">
    <text evidence="2 11">Endonuclease that specifically degrades the RNA of RNA-DNA hybrids.</text>
</comment>
<dbReference type="InterPro" id="IPR012337">
    <property type="entry name" value="RNaseH-like_sf"/>
</dbReference>
<feature type="domain" description="RNase H type-1" evidence="12">
    <location>
        <begin position="1"/>
        <end position="141"/>
    </location>
</feature>
<evidence type="ECO:0000256" key="10">
    <source>
        <dbReference type="ARBA" id="ARBA00022842"/>
    </source>
</evidence>
<comment type="subcellular location">
    <subcellularLocation>
        <location evidence="11">Cytoplasm</location>
    </subcellularLocation>
</comment>
<feature type="binding site" evidence="11">
    <location>
        <position position="9"/>
    </location>
    <ligand>
        <name>Mg(2+)</name>
        <dbReference type="ChEBI" id="CHEBI:18420"/>
        <label>2</label>
    </ligand>
</feature>
<dbReference type="SUPFAM" id="SSF53098">
    <property type="entry name" value="Ribonuclease H-like"/>
    <property type="match status" value="1"/>
</dbReference>
<keyword evidence="8 11" id="KW-0255">Endonuclease</keyword>
<comment type="subunit">
    <text evidence="4 11">Monomer.</text>
</comment>
<evidence type="ECO:0000256" key="6">
    <source>
        <dbReference type="ARBA" id="ARBA00022722"/>
    </source>
</evidence>
<keyword evidence="7 11" id="KW-0479">Metal-binding</keyword>
<dbReference type="PANTHER" id="PTHR10642">
    <property type="entry name" value="RIBONUCLEASE H1"/>
    <property type="match status" value="1"/>
</dbReference>
<reference evidence="13 14" key="1">
    <citation type="submission" date="2019-12" db="EMBL/GenBank/DDBJ databases">
        <title>Genomic-based taxomic classification of the family Erythrobacteraceae.</title>
        <authorList>
            <person name="Xu L."/>
        </authorList>
    </citation>
    <scope>NUCLEOTIDE SEQUENCE [LARGE SCALE GENOMIC DNA]</scope>
    <source>
        <strain evidence="13 14">KCTC 52259</strain>
    </source>
</reference>
<feature type="binding site" evidence="11">
    <location>
        <position position="47"/>
    </location>
    <ligand>
        <name>Mg(2+)</name>
        <dbReference type="ChEBI" id="CHEBI:18420"/>
        <label>1</label>
    </ligand>
</feature>
<dbReference type="NCBIfam" id="NF001236">
    <property type="entry name" value="PRK00203.1"/>
    <property type="match status" value="1"/>
</dbReference>
<keyword evidence="6 11" id="KW-0540">Nuclease</keyword>
<dbReference type="InterPro" id="IPR002156">
    <property type="entry name" value="RNaseH_domain"/>
</dbReference>
<keyword evidence="9 11" id="KW-0378">Hydrolase</keyword>
<gene>
    <name evidence="11 13" type="primary">rnhA</name>
    <name evidence="13" type="ORF">GRI44_01515</name>
</gene>
<dbReference type="GO" id="GO:0003676">
    <property type="term" value="F:nucleic acid binding"/>
    <property type="evidence" value="ECO:0007669"/>
    <property type="project" value="InterPro"/>
</dbReference>
<comment type="catalytic activity">
    <reaction evidence="1 11">
        <text>Endonucleolytic cleavage to 5'-phosphomonoester.</text>
        <dbReference type="EC" id="3.1.26.4"/>
    </reaction>
</comment>
<dbReference type="GO" id="GO:0005737">
    <property type="term" value="C:cytoplasm"/>
    <property type="evidence" value="ECO:0007669"/>
    <property type="project" value="UniProtKB-SubCell"/>
</dbReference>
<proteinExistence type="inferred from homology"/>
<protein>
    <recommendedName>
        <fullName evidence="5 11">Ribonuclease H</fullName>
        <shortName evidence="11">RNase H</shortName>
        <ecNumber evidence="5 11">3.1.26.4</ecNumber>
    </recommendedName>
</protein>
<dbReference type="GO" id="GO:0004523">
    <property type="term" value="F:RNA-DNA hybrid ribonuclease activity"/>
    <property type="evidence" value="ECO:0007669"/>
    <property type="project" value="UniProtKB-UniRule"/>
</dbReference>
<evidence type="ECO:0000256" key="1">
    <source>
        <dbReference type="ARBA" id="ARBA00000077"/>
    </source>
</evidence>
<evidence type="ECO:0000313" key="14">
    <source>
        <dbReference type="Proteomes" id="UP000473531"/>
    </source>
</evidence>
<dbReference type="HAMAP" id="MF_00042">
    <property type="entry name" value="RNase_H"/>
    <property type="match status" value="1"/>
</dbReference>
<evidence type="ECO:0000256" key="3">
    <source>
        <dbReference type="ARBA" id="ARBA00005300"/>
    </source>
</evidence>
<comment type="caution">
    <text evidence="13">The sequence shown here is derived from an EMBL/GenBank/DDBJ whole genome shotgun (WGS) entry which is preliminary data.</text>
</comment>
<evidence type="ECO:0000256" key="2">
    <source>
        <dbReference type="ARBA" id="ARBA00004065"/>
    </source>
</evidence>
<keyword evidence="11" id="KW-0963">Cytoplasm</keyword>
<dbReference type="GO" id="GO:0000287">
    <property type="term" value="F:magnesium ion binding"/>
    <property type="evidence" value="ECO:0007669"/>
    <property type="project" value="UniProtKB-UniRule"/>
</dbReference>
<dbReference type="GO" id="GO:0043137">
    <property type="term" value="P:DNA replication, removal of RNA primer"/>
    <property type="evidence" value="ECO:0007669"/>
    <property type="project" value="TreeGrafter"/>
</dbReference>
<dbReference type="RefSeq" id="WP_160599613.1">
    <property type="nucleotide sequence ID" value="NZ_WTYU01000001.1"/>
</dbReference>
<evidence type="ECO:0000256" key="7">
    <source>
        <dbReference type="ARBA" id="ARBA00022723"/>
    </source>
</evidence>
<dbReference type="PANTHER" id="PTHR10642:SF26">
    <property type="entry name" value="RIBONUCLEASE H1"/>
    <property type="match status" value="1"/>
</dbReference>
<dbReference type="InterPro" id="IPR022892">
    <property type="entry name" value="RNaseHI"/>
</dbReference>